<evidence type="ECO:0000313" key="9">
    <source>
        <dbReference type="EMBL" id="RCN36184.1"/>
    </source>
</evidence>
<sequence length="291" mass="33948">MSVEEFNEFRRQLAVSVLKLKRDVRRYPLFNTDCSQANALDQFEENDRNRIERWLGKKCHAELPSNERCCVAVKFRCGWMRCNRKRSQRVLNAHLEGLTLLKKLNVAISDEDPHMGICLFHWRMIKYGKPGVAFTTEDLNSWEGDETRLEKSERSEDSPDVMVIESSTSSEREESDDDFATEDRGTSQKGKLNWREIDMKRRKIRSPSEEDEEGEEHKDSEEEEERSGLCTLSAASLRRYRKFFMIPTKASASKHAMLEGVESHFERLPVRASDAIVHFIYTAKNRMNTVE</sequence>
<evidence type="ECO:0000256" key="5">
    <source>
        <dbReference type="ARBA" id="ARBA00023163"/>
    </source>
</evidence>
<evidence type="ECO:0000256" key="6">
    <source>
        <dbReference type="ARBA" id="ARBA00023242"/>
    </source>
</evidence>
<keyword evidence="6" id="KW-0539">Nucleus</keyword>
<evidence type="ECO:0000256" key="2">
    <source>
        <dbReference type="ARBA" id="ARBA00006283"/>
    </source>
</evidence>
<comment type="similarity">
    <text evidence="2">Belongs to the SAP30 family.</text>
</comment>
<dbReference type="Proteomes" id="UP000252519">
    <property type="component" value="Unassembled WGS sequence"/>
</dbReference>
<gene>
    <name evidence="9" type="ORF">ANCCAN_17943</name>
</gene>
<dbReference type="Pfam" id="PF13867">
    <property type="entry name" value="SAP30_Sin3_bdg"/>
    <property type="match status" value="1"/>
</dbReference>
<feature type="domain" description="Histone deacetylase complex subunit SAP30 Sin3 binding" evidence="8">
    <location>
        <begin position="232"/>
        <end position="284"/>
    </location>
</feature>
<keyword evidence="3" id="KW-0678">Repressor</keyword>
<dbReference type="InterPro" id="IPR024145">
    <property type="entry name" value="His_deAcase_SAP30/SAP30L"/>
</dbReference>
<reference evidence="9 10" key="1">
    <citation type="submission" date="2014-10" db="EMBL/GenBank/DDBJ databases">
        <title>Draft genome of the hookworm Ancylostoma caninum.</title>
        <authorList>
            <person name="Mitreva M."/>
        </authorList>
    </citation>
    <scope>NUCLEOTIDE SEQUENCE [LARGE SCALE GENOMIC DNA]</scope>
    <source>
        <strain evidence="9 10">Baltimore</strain>
    </source>
</reference>
<evidence type="ECO:0000256" key="7">
    <source>
        <dbReference type="SAM" id="MobiDB-lite"/>
    </source>
</evidence>
<accession>A0A368FVE4</accession>
<evidence type="ECO:0000256" key="3">
    <source>
        <dbReference type="ARBA" id="ARBA00022491"/>
    </source>
</evidence>
<evidence type="ECO:0000259" key="8">
    <source>
        <dbReference type="Pfam" id="PF13867"/>
    </source>
</evidence>
<dbReference type="Gene3D" id="6.10.160.20">
    <property type="match status" value="1"/>
</dbReference>
<keyword evidence="10" id="KW-1185">Reference proteome</keyword>
<evidence type="ECO:0000256" key="4">
    <source>
        <dbReference type="ARBA" id="ARBA00023015"/>
    </source>
</evidence>
<name>A0A368FVE4_ANCCA</name>
<evidence type="ECO:0000256" key="1">
    <source>
        <dbReference type="ARBA" id="ARBA00004123"/>
    </source>
</evidence>
<proteinExistence type="inferred from homology"/>
<dbReference type="OrthoDB" id="510958at2759"/>
<keyword evidence="4" id="KW-0805">Transcription regulation</keyword>
<dbReference type="AlphaFoldDB" id="A0A368FVE4"/>
<organism evidence="9 10">
    <name type="scientific">Ancylostoma caninum</name>
    <name type="common">Dog hookworm</name>
    <dbReference type="NCBI Taxonomy" id="29170"/>
    <lineage>
        <taxon>Eukaryota</taxon>
        <taxon>Metazoa</taxon>
        <taxon>Ecdysozoa</taxon>
        <taxon>Nematoda</taxon>
        <taxon>Chromadorea</taxon>
        <taxon>Rhabditida</taxon>
        <taxon>Rhabditina</taxon>
        <taxon>Rhabditomorpha</taxon>
        <taxon>Strongyloidea</taxon>
        <taxon>Ancylostomatidae</taxon>
        <taxon>Ancylostomatinae</taxon>
        <taxon>Ancylostoma</taxon>
    </lineage>
</organism>
<dbReference type="InterPro" id="IPR025718">
    <property type="entry name" value="SAP30_Sin3-bd"/>
</dbReference>
<dbReference type="GO" id="GO:0005634">
    <property type="term" value="C:nucleus"/>
    <property type="evidence" value="ECO:0007669"/>
    <property type="project" value="UniProtKB-SubCell"/>
</dbReference>
<feature type="compositionally biased region" description="Basic and acidic residues" evidence="7">
    <location>
        <begin position="145"/>
        <end position="157"/>
    </location>
</feature>
<dbReference type="EMBL" id="JOJR01000581">
    <property type="protein sequence ID" value="RCN36184.1"/>
    <property type="molecule type" value="Genomic_DNA"/>
</dbReference>
<protein>
    <recommendedName>
        <fullName evidence="8">Histone deacetylase complex subunit SAP30 Sin3 binding domain-containing protein</fullName>
    </recommendedName>
</protein>
<dbReference type="STRING" id="29170.A0A368FVE4"/>
<keyword evidence="5" id="KW-0804">Transcription</keyword>
<feature type="region of interest" description="Disordered" evidence="7">
    <location>
        <begin position="144"/>
        <end position="229"/>
    </location>
</feature>
<comment type="subcellular location">
    <subcellularLocation>
        <location evidence="1">Nucleus</location>
    </subcellularLocation>
</comment>
<dbReference type="InterPro" id="IPR038291">
    <property type="entry name" value="SAP30_C_sf"/>
</dbReference>
<evidence type="ECO:0000313" key="10">
    <source>
        <dbReference type="Proteomes" id="UP000252519"/>
    </source>
</evidence>
<dbReference type="PANTHER" id="PTHR13286">
    <property type="entry name" value="SAP30"/>
    <property type="match status" value="1"/>
</dbReference>
<comment type="caution">
    <text evidence="9">The sequence shown here is derived from an EMBL/GenBank/DDBJ whole genome shotgun (WGS) entry which is preliminary data.</text>
</comment>